<keyword evidence="1" id="KW-1133">Transmembrane helix</keyword>
<gene>
    <name evidence="2" type="ORF">ACFS1K_06950</name>
</gene>
<dbReference type="RefSeq" id="WP_251808196.1">
    <property type="nucleotide sequence ID" value="NZ_CP166679.1"/>
</dbReference>
<feature type="transmembrane region" description="Helical" evidence="1">
    <location>
        <begin position="81"/>
        <end position="101"/>
    </location>
</feature>
<comment type="caution">
    <text evidence="2">The sequence shown here is derived from an EMBL/GenBank/DDBJ whole genome shotgun (WGS) entry which is preliminary data.</text>
</comment>
<reference evidence="3" key="1">
    <citation type="journal article" date="2019" name="Int. J. Syst. Evol. Microbiol.">
        <title>The Global Catalogue of Microorganisms (GCM) 10K type strain sequencing project: providing services to taxonomists for standard genome sequencing and annotation.</title>
        <authorList>
            <consortium name="The Broad Institute Genomics Platform"/>
            <consortium name="The Broad Institute Genome Sequencing Center for Infectious Disease"/>
            <person name="Wu L."/>
            <person name="Ma J."/>
        </authorList>
    </citation>
    <scope>NUCLEOTIDE SEQUENCE [LARGE SCALE GENOMIC DNA]</scope>
    <source>
        <strain evidence="3">KCTC 52924</strain>
    </source>
</reference>
<evidence type="ECO:0000313" key="3">
    <source>
        <dbReference type="Proteomes" id="UP001597532"/>
    </source>
</evidence>
<organism evidence="2 3">
    <name type="scientific">Arenibacter antarcticus</name>
    <dbReference type="NCBI Taxonomy" id="2040469"/>
    <lineage>
        <taxon>Bacteria</taxon>
        <taxon>Pseudomonadati</taxon>
        <taxon>Bacteroidota</taxon>
        <taxon>Flavobacteriia</taxon>
        <taxon>Flavobacteriales</taxon>
        <taxon>Flavobacteriaceae</taxon>
        <taxon>Arenibacter</taxon>
    </lineage>
</organism>
<feature type="transmembrane region" description="Helical" evidence="1">
    <location>
        <begin position="189"/>
        <end position="209"/>
    </location>
</feature>
<keyword evidence="3" id="KW-1185">Reference proteome</keyword>
<evidence type="ECO:0000313" key="2">
    <source>
        <dbReference type="EMBL" id="MFD2789490.1"/>
    </source>
</evidence>
<feature type="transmembrane region" description="Helical" evidence="1">
    <location>
        <begin position="42"/>
        <end position="60"/>
    </location>
</feature>
<dbReference type="Proteomes" id="UP001597532">
    <property type="component" value="Unassembled WGS sequence"/>
</dbReference>
<dbReference type="EMBL" id="JBHUOK010000021">
    <property type="protein sequence ID" value="MFD2789490.1"/>
    <property type="molecule type" value="Genomic_DNA"/>
</dbReference>
<name>A0ABW5VGB8_9FLAO</name>
<feature type="transmembrane region" description="Helical" evidence="1">
    <location>
        <begin position="121"/>
        <end position="140"/>
    </location>
</feature>
<proteinExistence type="predicted"/>
<evidence type="ECO:0008006" key="4">
    <source>
        <dbReference type="Google" id="ProtNLM"/>
    </source>
</evidence>
<feature type="transmembrane region" description="Helical" evidence="1">
    <location>
        <begin position="160"/>
        <end position="177"/>
    </location>
</feature>
<feature type="transmembrane region" description="Helical" evidence="1">
    <location>
        <begin position="12"/>
        <end position="30"/>
    </location>
</feature>
<sequence length="212" mass="23174">MSVKKEKNGVNFIILVVAISIGYAILRYQIKGDVPWKDLPVFILNKGISLAAITLLSLCISIRPLSNLGVQLFSSRQAKKVLGISGLLLTIAHVLLSFLIFNPSYFSVFFEEDGTLSSKGSLSLLAGVVGFMLVIIYHHCFGGVRAGKEKLIKIVTSKKFILGLLLLFGLHLFFMGYSNWMLPSNWQGGLPPISLISFVVVFLGLGINISGR</sequence>
<keyword evidence="1" id="KW-0472">Membrane</keyword>
<protein>
    <recommendedName>
        <fullName evidence="4">Sulfoxide reductase heme-binding subunit YedZ</fullName>
    </recommendedName>
</protein>
<keyword evidence="1" id="KW-0812">Transmembrane</keyword>
<evidence type="ECO:0000256" key="1">
    <source>
        <dbReference type="SAM" id="Phobius"/>
    </source>
</evidence>
<accession>A0ABW5VGB8</accession>